<feature type="transmembrane region" description="Helical" evidence="1">
    <location>
        <begin position="338"/>
        <end position="359"/>
    </location>
</feature>
<feature type="transmembrane region" description="Helical" evidence="1">
    <location>
        <begin position="252"/>
        <end position="269"/>
    </location>
</feature>
<proteinExistence type="predicted"/>
<evidence type="ECO:0000313" key="3">
    <source>
        <dbReference type="Proteomes" id="UP001224392"/>
    </source>
</evidence>
<evidence type="ECO:0000256" key="1">
    <source>
        <dbReference type="SAM" id="Phobius"/>
    </source>
</evidence>
<protein>
    <recommendedName>
        <fullName evidence="4">DUF819 family protein</fullName>
    </recommendedName>
</protein>
<dbReference type="InterPro" id="IPR008537">
    <property type="entry name" value="DUF819"/>
</dbReference>
<keyword evidence="1" id="KW-0812">Transmembrane</keyword>
<feature type="transmembrane region" description="Helical" evidence="1">
    <location>
        <begin position="68"/>
        <end position="86"/>
    </location>
</feature>
<feature type="transmembrane region" description="Helical" evidence="1">
    <location>
        <begin position="309"/>
        <end position="331"/>
    </location>
</feature>
<feature type="transmembrane region" description="Helical" evidence="1">
    <location>
        <begin position="98"/>
        <end position="119"/>
    </location>
</feature>
<dbReference type="Pfam" id="PF05684">
    <property type="entry name" value="DUF819"/>
    <property type="match status" value="1"/>
</dbReference>
<reference evidence="2 3" key="1">
    <citation type="submission" date="2023-04" db="EMBL/GenBank/DDBJ databases">
        <title>Marinobulbifer ophiurae gen. nov., sp. Nov., isolate from tissue of brittle star Ophioplocus japonicus.</title>
        <authorList>
            <person name="Kawano K."/>
            <person name="Sawayama S."/>
            <person name="Nakagawa S."/>
        </authorList>
    </citation>
    <scope>NUCLEOTIDE SEQUENCE [LARGE SCALE GENOMIC DNA]</scope>
    <source>
        <strain evidence="2 3">NKW57</strain>
    </source>
</reference>
<comment type="caution">
    <text evidence="2">The sequence shown here is derived from an EMBL/GenBank/DDBJ whole genome shotgun (WGS) entry which is preliminary data.</text>
</comment>
<organism evidence="2 3">
    <name type="scientific">Biformimicrobium ophioploci</name>
    <dbReference type="NCBI Taxonomy" id="3036711"/>
    <lineage>
        <taxon>Bacteria</taxon>
        <taxon>Pseudomonadati</taxon>
        <taxon>Pseudomonadota</taxon>
        <taxon>Gammaproteobacteria</taxon>
        <taxon>Cellvibrionales</taxon>
        <taxon>Microbulbiferaceae</taxon>
        <taxon>Biformimicrobium</taxon>
    </lineage>
</organism>
<feature type="transmembrane region" description="Helical" evidence="1">
    <location>
        <begin position="281"/>
        <end position="303"/>
    </location>
</feature>
<dbReference type="RefSeq" id="WP_285763031.1">
    <property type="nucleotide sequence ID" value="NZ_BSYJ01000002.1"/>
</dbReference>
<keyword evidence="3" id="KW-1185">Reference proteome</keyword>
<sequence>MAHPHLIILALVYLALPALVLVLCSRNRLADKIGAVVLCYIAGMALAQLLPAGFAGGNAAALKVLQESMMGACIALSLPLLLFSVNVRNWIHLGPTTLLAMASSIGAVVAMAFLAGWLLRDELAETWKLVGLGIALYTGGTPNLAAVKEALAVDNNLFLQLHTYDTFLTIAYLLFVASIAQQVFLHFLPSFQQREKALGHADNLEPAAWEQHYAALLRWPVARRLSIAVVLAAAIVALVVVAARSFAGAHELPFIMVGLTLLALAASLNPKVREIPHTFDLGMYIVLCFCVIVGSMITTDLFGQLDPDLALFVLIIVYGSVILHACICRLLRIDVDTFLITSVAAIASPPFVPMVAGTLKNREILLSGITAGIIGYALSNLLGVGLAYLFDYLF</sequence>
<gene>
    <name evidence="2" type="ORF">MNKW57_08180</name>
</gene>
<keyword evidence="1" id="KW-1133">Transmembrane helix</keyword>
<feature type="transmembrane region" description="Helical" evidence="1">
    <location>
        <begin position="36"/>
        <end position="56"/>
    </location>
</feature>
<evidence type="ECO:0000313" key="2">
    <source>
        <dbReference type="EMBL" id="GMG86497.1"/>
    </source>
</evidence>
<dbReference type="EMBL" id="BSYJ01000002">
    <property type="protein sequence ID" value="GMG86497.1"/>
    <property type="molecule type" value="Genomic_DNA"/>
</dbReference>
<feature type="transmembrane region" description="Helical" evidence="1">
    <location>
        <begin position="6"/>
        <end position="24"/>
    </location>
</feature>
<feature type="transmembrane region" description="Helical" evidence="1">
    <location>
        <begin position="365"/>
        <end position="390"/>
    </location>
</feature>
<dbReference type="PANTHER" id="PTHR34289:SF8">
    <property type="entry name" value="DUF819 DOMAIN-CONTAINING PROTEIN"/>
    <property type="match status" value="1"/>
</dbReference>
<keyword evidence="1" id="KW-0472">Membrane</keyword>
<dbReference type="Proteomes" id="UP001224392">
    <property type="component" value="Unassembled WGS sequence"/>
</dbReference>
<feature type="transmembrane region" description="Helical" evidence="1">
    <location>
        <begin position="225"/>
        <end position="246"/>
    </location>
</feature>
<feature type="transmembrane region" description="Helical" evidence="1">
    <location>
        <begin position="167"/>
        <end position="188"/>
    </location>
</feature>
<dbReference type="PANTHER" id="PTHR34289">
    <property type="entry name" value="PROTEIN, PUTATIVE (DUF819)-RELATED"/>
    <property type="match status" value="1"/>
</dbReference>
<name>A0ABQ6LWV3_9GAMM</name>
<evidence type="ECO:0008006" key="4">
    <source>
        <dbReference type="Google" id="ProtNLM"/>
    </source>
</evidence>
<accession>A0ABQ6LWV3</accession>